<dbReference type="EMBL" id="JAPFQL010000002">
    <property type="protein sequence ID" value="MDC5695838.1"/>
    <property type="molecule type" value="Genomic_DNA"/>
</dbReference>
<evidence type="ECO:0000313" key="3">
    <source>
        <dbReference type="Proteomes" id="UP001150259"/>
    </source>
</evidence>
<accession>A0ABT5GCH0</accession>
<evidence type="ECO:0000256" key="1">
    <source>
        <dbReference type="SAM" id="Phobius"/>
    </source>
</evidence>
<keyword evidence="1" id="KW-0472">Membrane</keyword>
<reference evidence="2 3" key="1">
    <citation type="submission" date="2022-11" db="EMBL/GenBank/DDBJ databases">
        <title>Anaerobic phenanthrene biodegradation by a DNRA strain PheN6.</title>
        <authorList>
            <person name="Zhang Z."/>
        </authorList>
    </citation>
    <scope>NUCLEOTIDE SEQUENCE [LARGE SCALE GENOMIC DNA]</scope>
    <source>
        <strain evidence="2 3">PheN6</strain>
    </source>
</reference>
<keyword evidence="1" id="KW-1133">Transmembrane helix</keyword>
<dbReference type="RefSeq" id="WP_272460380.1">
    <property type="nucleotide sequence ID" value="NZ_JAPFQL010000002.1"/>
</dbReference>
<keyword evidence="3" id="KW-1185">Reference proteome</keyword>
<sequence>MRRLTFYGATGKFTWRMLATVLVGQSISVFFGALVARAVAATGPDAHRSTTYLLVGSGLALLSILAAGLMRRPYGVTLGWLVQVLTLASALILPMMLVVGLIFLVLWTTCLFLGSRIDEAQAGGPDPDDGADRVAE</sequence>
<feature type="transmembrane region" description="Helical" evidence="1">
    <location>
        <begin position="50"/>
        <end position="69"/>
    </location>
</feature>
<protein>
    <submittedName>
        <fullName evidence="2">DUF4233 domain-containing protein</fullName>
    </submittedName>
</protein>
<organism evidence="2 3">
    <name type="scientific">Intrasporangium calvum</name>
    <dbReference type="NCBI Taxonomy" id="53358"/>
    <lineage>
        <taxon>Bacteria</taxon>
        <taxon>Bacillati</taxon>
        <taxon>Actinomycetota</taxon>
        <taxon>Actinomycetes</taxon>
        <taxon>Micrococcales</taxon>
        <taxon>Intrasporangiaceae</taxon>
        <taxon>Intrasporangium</taxon>
    </lineage>
</organism>
<proteinExistence type="predicted"/>
<evidence type="ECO:0000313" key="2">
    <source>
        <dbReference type="EMBL" id="MDC5695838.1"/>
    </source>
</evidence>
<name>A0ABT5GCH0_9MICO</name>
<keyword evidence="1" id="KW-0812">Transmembrane</keyword>
<comment type="caution">
    <text evidence="2">The sequence shown here is derived from an EMBL/GenBank/DDBJ whole genome shotgun (WGS) entry which is preliminary data.</text>
</comment>
<dbReference type="Pfam" id="PF14017">
    <property type="entry name" value="DUF4233"/>
    <property type="match status" value="1"/>
</dbReference>
<gene>
    <name evidence="2" type="ORF">OO014_01100</name>
</gene>
<feature type="transmembrane region" description="Helical" evidence="1">
    <location>
        <begin position="81"/>
        <end position="107"/>
    </location>
</feature>
<dbReference type="Proteomes" id="UP001150259">
    <property type="component" value="Unassembled WGS sequence"/>
</dbReference>
<dbReference type="InterPro" id="IPR025327">
    <property type="entry name" value="DUF4233"/>
</dbReference>